<organism evidence="1">
    <name type="scientific">uncultured Variovorax sp</name>
    <dbReference type="NCBI Taxonomy" id="114708"/>
    <lineage>
        <taxon>Bacteria</taxon>
        <taxon>Pseudomonadati</taxon>
        <taxon>Pseudomonadota</taxon>
        <taxon>Betaproteobacteria</taxon>
        <taxon>Burkholderiales</taxon>
        <taxon>Comamonadaceae</taxon>
        <taxon>Variovorax</taxon>
        <taxon>environmental samples</taxon>
    </lineage>
</organism>
<dbReference type="Gene3D" id="3.20.20.80">
    <property type="entry name" value="Glycosidases"/>
    <property type="match status" value="1"/>
</dbReference>
<dbReference type="AlphaFoldDB" id="A0A060C2K2"/>
<proteinExistence type="predicted"/>
<accession>A0A060C2K2</accession>
<dbReference type="EMBL" id="KF119698">
    <property type="protein sequence ID" value="AIA86966.1"/>
    <property type="molecule type" value="Genomic_DNA"/>
</dbReference>
<name>A0A060C2K2_9BURK</name>
<dbReference type="GO" id="GO:0005975">
    <property type="term" value="P:carbohydrate metabolic process"/>
    <property type="evidence" value="ECO:0007669"/>
    <property type="project" value="InterPro"/>
</dbReference>
<dbReference type="SUPFAM" id="SSF51445">
    <property type="entry name" value="(Trans)glycosidases"/>
    <property type="match status" value="1"/>
</dbReference>
<dbReference type="InterPro" id="IPR017853">
    <property type="entry name" value="GH"/>
</dbReference>
<reference evidence="1" key="1">
    <citation type="journal article" date="2013" name="Environ. Microbiol.">
        <title>Seasonally variable intestinal metagenomes of the red palm weevil (Rhynchophorus ferrugineus).</title>
        <authorList>
            <person name="Jia S."/>
            <person name="Zhang X."/>
            <person name="Zhang G."/>
            <person name="Yin A."/>
            <person name="Zhang S."/>
            <person name="Li F."/>
            <person name="Wang L."/>
            <person name="Zhao D."/>
            <person name="Yun Q."/>
            <person name="Tala"/>
            <person name="Wang J."/>
            <person name="Sun G."/>
            <person name="Baabdullah M."/>
            <person name="Yu X."/>
            <person name="Hu S."/>
            <person name="Al-Mssallem I.S."/>
            <person name="Yu J."/>
        </authorList>
    </citation>
    <scope>NUCLEOTIDE SEQUENCE</scope>
</reference>
<evidence type="ECO:0000313" key="1">
    <source>
        <dbReference type="EMBL" id="AIA86966.1"/>
    </source>
</evidence>
<sequence length="123" mass="13997">MPWRADALQAGFTAEGAEPWLPIEQTHRALAVDVQWRDPASMLRFCQQWLSWRRLHPQLRAGQIRFLPAPPGVLLLERGWGSDRVEGACADTVQPLRLAFNLTSVAQHVVMNMPKRRMLSGKM</sequence>
<protein>
    <submittedName>
        <fullName evidence="1">CAZy families GH13 protein</fullName>
    </submittedName>
</protein>